<name>A0A8S1L5D7_9CILI</name>
<dbReference type="Proteomes" id="UP000692954">
    <property type="component" value="Unassembled WGS sequence"/>
</dbReference>
<feature type="chain" id="PRO_5035873585" description="Mini antigen" evidence="1">
    <location>
        <begin position="22"/>
        <end position="295"/>
    </location>
</feature>
<feature type="signal peptide" evidence="1">
    <location>
        <begin position="1"/>
        <end position="21"/>
    </location>
</feature>
<organism evidence="2 3">
    <name type="scientific">Paramecium sonneborni</name>
    <dbReference type="NCBI Taxonomy" id="65129"/>
    <lineage>
        <taxon>Eukaryota</taxon>
        <taxon>Sar</taxon>
        <taxon>Alveolata</taxon>
        <taxon>Ciliophora</taxon>
        <taxon>Intramacronucleata</taxon>
        <taxon>Oligohymenophorea</taxon>
        <taxon>Peniculida</taxon>
        <taxon>Parameciidae</taxon>
        <taxon>Paramecium</taxon>
    </lineage>
</organism>
<proteinExistence type="predicted"/>
<dbReference type="OrthoDB" id="282694at2759"/>
<dbReference type="AlphaFoldDB" id="A0A8S1L5D7"/>
<accession>A0A8S1L5D7</accession>
<reference evidence="2" key="1">
    <citation type="submission" date="2021-01" db="EMBL/GenBank/DDBJ databases">
        <authorList>
            <consortium name="Genoscope - CEA"/>
            <person name="William W."/>
        </authorList>
    </citation>
    <scope>NUCLEOTIDE SEQUENCE</scope>
</reference>
<evidence type="ECO:0000313" key="3">
    <source>
        <dbReference type="Proteomes" id="UP000692954"/>
    </source>
</evidence>
<evidence type="ECO:0008006" key="4">
    <source>
        <dbReference type="Google" id="ProtNLM"/>
    </source>
</evidence>
<protein>
    <recommendedName>
        <fullName evidence="4">Mini antigen</fullName>
    </recommendedName>
</protein>
<keyword evidence="3" id="KW-1185">Reference proteome</keyword>
<comment type="caution">
    <text evidence="2">The sequence shown here is derived from an EMBL/GenBank/DDBJ whole genome shotgun (WGS) entry which is preliminary data.</text>
</comment>
<evidence type="ECO:0000313" key="2">
    <source>
        <dbReference type="EMBL" id="CAD8060792.1"/>
    </source>
</evidence>
<keyword evidence="1" id="KW-0732">Signal</keyword>
<sequence>MLVLIFYCLSLVKGLSPLVCGDVIEEKDCLDVINGIYQCKWTKNGCVNMKCELATPPCDELIYQNKACSTSGSNCVSVSECSQIDNQKSCEIVKADGRDCFWDTNCRIKQCSDYDQTNCKISNGDNCIFKDGICQKVELCTDVSTKELCQSIDLKDQCGWIENKCDVFDCKKFTNSEECFSAGLNNQYCFNGATDNTVVNCMSCQSLNTQCDCQQYSLYGCRWLVETSTCYTQKCENFQDTIGCAQAFDGLTCIWYNPLNSCKSIATANELDRQCDLYVFSQTILVGLLIWMIYI</sequence>
<dbReference type="EMBL" id="CAJJDN010000014">
    <property type="protein sequence ID" value="CAD8060792.1"/>
    <property type="molecule type" value="Genomic_DNA"/>
</dbReference>
<gene>
    <name evidence="2" type="ORF">PSON_ATCC_30995.1.T0140462</name>
</gene>
<evidence type="ECO:0000256" key="1">
    <source>
        <dbReference type="SAM" id="SignalP"/>
    </source>
</evidence>